<dbReference type="OrthoDB" id="8556544at2"/>
<dbReference type="InterPro" id="IPR046346">
    <property type="entry name" value="Aminoacid_DH-like_N_sf"/>
</dbReference>
<organism evidence="3 4">
    <name type="scientific">Piscinibacter sakaiensis</name>
    <name type="common">Ideonella sakaiensis</name>
    <dbReference type="NCBI Taxonomy" id="1547922"/>
    <lineage>
        <taxon>Bacteria</taxon>
        <taxon>Pseudomonadati</taxon>
        <taxon>Pseudomonadota</taxon>
        <taxon>Betaproteobacteria</taxon>
        <taxon>Burkholderiales</taxon>
        <taxon>Sphaerotilaceae</taxon>
        <taxon>Piscinibacter</taxon>
    </lineage>
</organism>
<sequence>MERPYILHMFTPGAQMSPFDVNMAADAGYQVITPYCGVTLEQVTGLTQDAIFSRGPKGVARTGIFIGGRDVLLAADMLERARAALVPPFQVSLFADPSGSYTTAAALVAATEAALRRHHGLALRGLRVLLLGGTGTVGRIAGVLCAREGATAVLSSHKGLAAAQAAAGQTGARFGVTLEAVSGHTDAERRAAIAEADVVMGVAAAGVQVMTAADRAIAARLRVAADVNAVPPEGLAGVGVMDDGRPLEGTAAVGLGALAIGNVKYQVQHRLLVRMREAKPAVCFGFDDAFAVAREVLAGPAGGAGG</sequence>
<evidence type="ECO:0000313" key="4">
    <source>
        <dbReference type="Proteomes" id="UP000037660"/>
    </source>
</evidence>
<keyword evidence="4" id="KW-1185">Reference proteome</keyword>
<dbReference type="AlphaFoldDB" id="A0A0K8P4Z4"/>
<dbReference type="Proteomes" id="UP000037660">
    <property type="component" value="Unassembled WGS sequence"/>
</dbReference>
<dbReference type="SUPFAM" id="SSF53223">
    <property type="entry name" value="Aminoacid dehydrogenase-like, N-terminal domain"/>
    <property type="match status" value="1"/>
</dbReference>
<proteinExistence type="predicted"/>
<dbReference type="STRING" id="1547922.ISF6_3657"/>
<reference evidence="4" key="1">
    <citation type="submission" date="2015-07" db="EMBL/GenBank/DDBJ databases">
        <title>Discovery of a poly(ethylene terephthalate assimilation.</title>
        <authorList>
            <person name="Yoshida S."/>
            <person name="Hiraga K."/>
            <person name="Takehana T."/>
            <person name="Taniguchi I."/>
            <person name="Yamaji H."/>
            <person name="Maeda Y."/>
            <person name="Toyohara K."/>
            <person name="Miyamoto K."/>
            <person name="Kimura Y."/>
            <person name="Oda K."/>
        </authorList>
    </citation>
    <scope>NUCLEOTIDE SEQUENCE [LARGE SCALE GENOMIC DNA]</scope>
    <source>
        <strain evidence="4">NBRC 110686 / TISTR 2288 / 201-F6</strain>
    </source>
</reference>
<evidence type="ECO:0000313" key="3">
    <source>
        <dbReference type="EMBL" id="GAP37712.1"/>
    </source>
</evidence>
<dbReference type="EC" id="1.5.98.1" evidence="3"/>
<dbReference type="Pfam" id="PF09176">
    <property type="entry name" value="Mpt_N"/>
    <property type="match status" value="1"/>
</dbReference>
<dbReference type="InterPro" id="IPR037089">
    <property type="entry name" value="Methyl-teptahyd_DH_N_sf"/>
</dbReference>
<gene>
    <name evidence="3" type="ORF">ISF6_3657</name>
</gene>
<dbReference type="RefSeq" id="WP_054021634.1">
    <property type="nucleotide sequence ID" value="NZ_BBYR01000056.1"/>
</dbReference>
<name>A0A0K8P4Z4_PISS1</name>
<dbReference type="Gene3D" id="3.40.50.10280">
    <property type="entry name" value="Methylene-tetrahydromethanopterin dehydrogenase, N-terminal domain"/>
    <property type="match status" value="1"/>
</dbReference>
<feature type="domain" description="Methylene-tetrahydromethanopterin dehydrogenase N-terminal" evidence="2">
    <location>
        <begin position="18"/>
        <end position="98"/>
    </location>
</feature>
<dbReference type="InterPro" id="IPR015259">
    <property type="entry name" value="Methyl-teptahyd_DH_N"/>
</dbReference>
<keyword evidence="1 3" id="KW-0560">Oxidoreductase</keyword>
<evidence type="ECO:0000256" key="1">
    <source>
        <dbReference type="ARBA" id="ARBA00023002"/>
    </source>
</evidence>
<protein>
    <submittedName>
        <fullName evidence="3">Methylene tetrahydromethanopterin dehydrogenase</fullName>
        <ecNumber evidence="3">1.5.98.1</ecNumber>
    </submittedName>
</protein>
<reference evidence="3 4" key="2">
    <citation type="journal article" date="2016" name="Science">
        <title>A bacterium that degrades and assimilates poly(ethylene terephthalate).</title>
        <authorList>
            <person name="Yoshida S."/>
            <person name="Hiraga K."/>
            <person name="Takehana T."/>
            <person name="Taniguchi I."/>
            <person name="Yamaji H."/>
            <person name="Maeda Y."/>
            <person name="Toyohara K."/>
            <person name="Miyamoto K."/>
            <person name="Kimura Y."/>
            <person name="Oda K."/>
        </authorList>
    </citation>
    <scope>NUCLEOTIDE SEQUENCE [LARGE SCALE GENOMIC DNA]</scope>
    <source>
        <strain evidence="4">NBRC 110686 / TISTR 2288 / 201-F6</strain>
    </source>
</reference>
<accession>A0A0K8P4Z4</accession>
<dbReference type="SUPFAM" id="SSF51735">
    <property type="entry name" value="NAD(P)-binding Rossmann-fold domains"/>
    <property type="match status" value="1"/>
</dbReference>
<comment type="caution">
    <text evidence="3">The sequence shown here is derived from an EMBL/GenBank/DDBJ whole genome shotgun (WGS) entry which is preliminary data.</text>
</comment>
<dbReference type="InterPro" id="IPR036291">
    <property type="entry name" value="NAD(P)-bd_dom_sf"/>
</dbReference>
<evidence type="ECO:0000259" key="2">
    <source>
        <dbReference type="Pfam" id="PF09176"/>
    </source>
</evidence>
<dbReference type="Gene3D" id="3.40.50.720">
    <property type="entry name" value="NAD(P)-binding Rossmann-like Domain"/>
    <property type="match status" value="1"/>
</dbReference>
<dbReference type="EMBL" id="BBYR01000056">
    <property type="protein sequence ID" value="GAP37712.1"/>
    <property type="molecule type" value="Genomic_DNA"/>
</dbReference>
<dbReference type="GO" id="GO:0030268">
    <property type="term" value="F:methylenetetrahydromethanopterin dehydrogenase activity"/>
    <property type="evidence" value="ECO:0007669"/>
    <property type="project" value="UniProtKB-EC"/>
</dbReference>